<evidence type="ECO:0000256" key="1">
    <source>
        <dbReference type="SAM" id="Phobius"/>
    </source>
</evidence>
<evidence type="ECO:0008006" key="4">
    <source>
        <dbReference type="Google" id="ProtNLM"/>
    </source>
</evidence>
<keyword evidence="1" id="KW-0472">Membrane</keyword>
<name>B9X9Y7_PEDPL</name>
<accession>B9X9Y7</accession>
<evidence type="ECO:0000313" key="2">
    <source>
        <dbReference type="EMBL" id="EEF63328.1"/>
    </source>
</evidence>
<keyword evidence="1" id="KW-1133">Transmembrane helix</keyword>
<gene>
    <name evidence="2" type="ORF">Cflav_PD5963</name>
</gene>
<keyword evidence="3" id="KW-1185">Reference proteome</keyword>
<dbReference type="EMBL" id="ABOX02000001">
    <property type="protein sequence ID" value="EEF63328.1"/>
    <property type="molecule type" value="Genomic_DNA"/>
</dbReference>
<reference evidence="2 3" key="1">
    <citation type="journal article" date="2011" name="J. Bacteriol.">
        <title>Genome sequence of 'Pedosphaera parvula' Ellin514, an aerobic Verrucomicrobial isolate from pasture soil.</title>
        <authorList>
            <person name="Kant R."/>
            <person name="van Passel M.W."/>
            <person name="Sangwan P."/>
            <person name="Palva A."/>
            <person name="Lucas S."/>
            <person name="Copeland A."/>
            <person name="Lapidus A."/>
            <person name="Glavina Del Rio T."/>
            <person name="Dalin E."/>
            <person name="Tice H."/>
            <person name="Bruce D."/>
            <person name="Goodwin L."/>
            <person name="Pitluck S."/>
            <person name="Chertkov O."/>
            <person name="Larimer F.W."/>
            <person name="Land M.L."/>
            <person name="Hauser L."/>
            <person name="Brettin T.S."/>
            <person name="Detter J.C."/>
            <person name="Han S."/>
            <person name="de Vos W.M."/>
            <person name="Janssen P.H."/>
            <person name="Smidt H."/>
        </authorList>
    </citation>
    <scope>NUCLEOTIDE SEQUENCE [LARGE SCALE GENOMIC DNA]</scope>
    <source>
        <strain evidence="2 3">Ellin514</strain>
    </source>
</reference>
<dbReference type="AlphaFoldDB" id="B9X9Y7"/>
<organism evidence="2 3">
    <name type="scientific">Pedosphaera parvula (strain Ellin514)</name>
    <dbReference type="NCBI Taxonomy" id="320771"/>
    <lineage>
        <taxon>Bacteria</taxon>
        <taxon>Pseudomonadati</taxon>
        <taxon>Verrucomicrobiota</taxon>
        <taxon>Pedosphaerae</taxon>
        <taxon>Pedosphaerales</taxon>
        <taxon>Pedosphaeraceae</taxon>
        <taxon>Pedosphaera</taxon>
    </lineage>
</organism>
<protein>
    <recommendedName>
        <fullName evidence="4">DZANK-type domain-containing protein</fullName>
    </recommendedName>
</protein>
<dbReference type="STRING" id="320771.Cflav_PD5963"/>
<evidence type="ECO:0000313" key="3">
    <source>
        <dbReference type="Proteomes" id="UP000003688"/>
    </source>
</evidence>
<sequence>MALIQCRECKKQISDLATACPSCGAPQIPSAPPVVFAPATVKRGIPFPKKPFICETCGTNAKPKLETKGSFLVELLLYLFFCLPGFIYTAWRMTTRQKVCPNCGGKMIGVATPRGRELVERYY</sequence>
<proteinExistence type="predicted"/>
<dbReference type="Proteomes" id="UP000003688">
    <property type="component" value="Unassembled WGS sequence"/>
</dbReference>
<comment type="caution">
    <text evidence="2">The sequence shown here is derived from an EMBL/GenBank/DDBJ whole genome shotgun (WGS) entry which is preliminary data.</text>
</comment>
<feature type="transmembrane region" description="Helical" evidence="1">
    <location>
        <begin position="71"/>
        <end position="91"/>
    </location>
</feature>
<keyword evidence="1" id="KW-0812">Transmembrane</keyword>